<evidence type="ECO:0000256" key="4">
    <source>
        <dbReference type="ARBA" id="ARBA00022642"/>
    </source>
</evidence>
<dbReference type="NCBIfam" id="NF000839">
    <property type="entry name" value="PRK00071.1-1"/>
    <property type="match status" value="1"/>
</dbReference>
<dbReference type="EMBL" id="FNFX01000002">
    <property type="protein sequence ID" value="SDK40467.1"/>
    <property type="molecule type" value="Genomic_DNA"/>
</dbReference>
<dbReference type="GO" id="GO:0005524">
    <property type="term" value="F:ATP binding"/>
    <property type="evidence" value="ECO:0007669"/>
    <property type="project" value="UniProtKB-KW"/>
</dbReference>
<accession>A0A1G9BLW9</accession>
<proteinExistence type="inferred from homology"/>
<dbReference type="GO" id="GO:0004515">
    <property type="term" value="F:nicotinate-nucleotide adenylyltransferase activity"/>
    <property type="evidence" value="ECO:0007669"/>
    <property type="project" value="UniProtKB-UniRule"/>
</dbReference>
<evidence type="ECO:0000256" key="8">
    <source>
        <dbReference type="ARBA" id="ARBA00022840"/>
    </source>
</evidence>
<evidence type="ECO:0000256" key="10">
    <source>
        <dbReference type="ARBA" id="ARBA00048721"/>
    </source>
</evidence>
<dbReference type="NCBIfam" id="NF000840">
    <property type="entry name" value="PRK00071.1-3"/>
    <property type="match status" value="1"/>
</dbReference>
<keyword evidence="4 11" id="KW-0662">Pyridine nucleotide biosynthesis</keyword>
<dbReference type="CDD" id="cd02165">
    <property type="entry name" value="NMNAT"/>
    <property type="match status" value="1"/>
</dbReference>
<dbReference type="UniPathway" id="UPA00253">
    <property type="reaction ID" value="UER00332"/>
</dbReference>
<dbReference type="InterPro" id="IPR005248">
    <property type="entry name" value="NadD/NMNAT"/>
</dbReference>
<dbReference type="Pfam" id="PF01467">
    <property type="entry name" value="CTP_transf_like"/>
    <property type="match status" value="1"/>
</dbReference>
<comment type="pathway">
    <text evidence="2 11">Cofactor biosynthesis; NAD(+) biosynthesis; deamido-NAD(+) from nicotinate D-ribonucleotide: step 1/1.</text>
</comment>
<comment type="similarity">
    <text evidence="3 11">Belongs to the NadD family.</text>
</comment>
<gene>
    <name evidence="11" type="primary">nadD</name>
    <name evidence="13" type="ORF">SAMN05192566_1239</name>
</gene>
<keyword evidence="7 11" id="KW-0547">Nucleotide-binding</keyword>
<comment type="function">
    <text evidence="1 11">Catalyzes the reversible adenylation of nicotinate mononucleotide (NaMN) to nicotinic acid adenine dinucleotide (NaAD).</text>
</comment>
<comment type="catalytic activity">
    <reaction evidence="10 11">
        <text>nicotinate beta-D-ribonucleotide + ATP + H(+) = deamido-NAD(+) + diphosphate</text>
        <dbReference type="Rhea" id="RHEA:22860"/>
        <dbReference type="ChEBI" id="CHEBI:15378"/>
        <dbReference type="ChEBI" id="CHEBI:30616"/>
        <dbReference type="ChEBI" id="CHEBI:33019"/>
        <dbReference type="ChEBI" id="CHEBI:57502"/>
        <dbReference type="ChEBI" id="CHEBI:58437"/>
        <dbReference type="EC" id="2.7.7.18"/>
    </reaction>
</comment>
<name>A0A1G9BLW9_9PROT</name>
<evidence type="ECO:0000256" key="2">
    <source>
        <dbReference type="ARBA" id="ARBA00005019"/>
    </source>
</evidence>
<dbReference type="PANTHER" id="PTHR39321">
    <property type="entry name" value="NICOTINATE-NUCLEOTIDE ADENYLYLTRANSFERASE-RELATED"/>
    <property type="match status" value="1"/>
</dbReference>
<evidence type="ECO:0000256" key="1">
    <source>
        <dbReference type="ARBA" id="ARBA00002324"/>
    </source>
</evidence>
<dbReference type="NCBIfam" id="TIGR00125">
    <property type="entry name" value="cyt_tran_rel"/>
    <property type="match status" value="1"/>
</dbReference>
<dbReference type="OrthoDB" id="5295945at2"/>
<evidence type="ECO:0000256" key="3">
    <source>
        <dbReference type="ARBA" id="ARBA00009014"/>
    </source>
</evidence>
<keyword evidence="14" id="KW-1185">Reference proteome</keyword>
<evidence type="ECO:0000256" key="6">
    <source>
        <dbReference type="ARBA" id="ARBA00022695"/>
    </source>
</evidence>
<dbReference type="RefSeq" id="WP_091471261.1">
    <property type="nucleotide sequence ID" value="NZ_FNFX01000002.1"/>
</dbReference>
<dbReference type="AlphaFoldDB" id="A0A1G9BLW9"/>
<dbReference type="InterPro" id="IPR014729">
    <property type="entry name" value="Rossmann-like_a/b/a_fold"/>
</dbReference>
<evidence type="ECO:0000256" key="5">
    <source>
        <dbReference type="ARBA" id="ARBA00022679"/>
    </source>
</evidence>
<dbReference type="PANTHER" id="PTHR39321:SF3">
    <property type="entry name" value="PHOSPHOPANTETHEINE ADENYLYLTRANSFERASE"/>
    <property type="match status" value="1"/>
</dbReference>
<dbReference type="InterPro" id="IPR004821">
    <property type="entry name" value="Cyt_trans-like"/>
</dbReference>
<dbReference type="STRING" id="492660.SAMN05192566_1239"/>
<dbReference type="EC" id="2.7.7.18" evidence="11"/>
<evidence type="ECO:0000256" key="11">
    <source>
        <dbReference type="HAMAP-Rule" id="MF_00244"/>
    </source>
</evidence>
<evidence type="ECO:0000313" key="13">
    <source>
        <dbReference type="EMBL" id="SDK40467.1"/>
    </source>
</evidence>
<dbReference type="Gene3D" id="3.40.50.620">
    <property type="entry name" value="HUPs"/>
    <property type="match status" value="1"/>
</dbReference>
<dbReference type="GO" id="GO:0009435">
    <property type="term" value="P:NAD+ biosynthetic process"/>
    <property type="evidence" value="ECO:0007669"/>
    <property type="project" value="UniProtKB-UniRule"/>
</dbReference>
<evidence type="ECO:0000313" key="14">
    <source>
        <dbReference type="Proteomes" id="UP000198629"/>
    </source>
</evidence>
<keyword evidence="6 11" id="KW-0548">Nucleotidyltransferase</keyword>
<keyword evidence="8 11" id="KW-0067">ATP-binding</keyword>
<dbReference type="NCBIfam" id="TIGR00482">
    <property type="entry name" value="nicotinate (nicotinamide) nucleotide adenylyltransferase"/>
    <property type="match status" value="1"/>
</dbReference>
<organism evidence="13 14">
    <name type="scientific">Methylophilus rhizosphaerae</name>
    <dbReference type="NCBI Taxonomy" id="492660"/>
    <lineage>
        <taxon>Bacteria</taxon>
        <taxon>Pseudomonadati</taxon>
        <taxon>Pseudomonadota</taxon>
        <taxon>Betaproteobacteria</taxon>
        <taxon>Nitrosomonadales</taxon>
        <taxon>Methylophilaceae</taxon>
        <taxon>Methylophilus</taxon>
    </lineage>
</organism>
<keyword evidence="9 11" id="KW-0520">NAD</keyword>
<sequence>MEIIGIFGGTFNPIHNGHLVLAQTVLDTMHCAQIRFIPAALPPHKTTPAVTATHRANMVQLAIRGHQQFVLDTCELDRPGPSYTIETLRLLRHQLPDQSLCLIMGQDSYQQLPTWYRWLELPDYCHLLVVHRADREPGLSLHAQHRAKLVDITDAPHAFATQAHGLISYLPVAPPAISSTHIREQLQQDSHDAGADIPQQVLQYIRQNHLYQTQAG</sequence>
<reference evidence="14" key="1">
    <citation type="submission" date="2016-10" db="EMBL/GenBank/DDBJ databases">
        <authorList>
            <person name="Varghese N."/>
            <person name="Submissions S."/>
        </authorList>
    </citation>
    <scope>NUCLEOTIDE SEQUENCE [LARGE SCALE GENOMIC DNA]</scope>
    <source>
        <strain evidence="14">CBMB127</strain>
    </source>
</reference>
<protein>
    <recommendedName>
        <fullName evidence="11">Probable nicotinate-nucleotide adenylyltransferase</fullName>
        <ecNumber evidence="11">2.7.7.18</ecNumber>
    </recommendedName>
    <alternativeName>
        <fullName evidence="11">Deamido-NAD(+) diphosphorylase</fullName>
    </alternativeName>
    <alternativeName>
        <fullName evidence="11">Deamido-NAD(+) pyrophosphorylase</fullName>
    </alternativeName>
    <alternativeName>
        <fullName evidence="11">Nicotinate mononucleotide adenylyltransferase</fullName>
        <shortName evidence="11">NaMN adenylyltransferase</shortName>
    </alternativeName>
</protein>
<dbReference type="HAMAP" id="MF_00244">
    <property type="entry name" value="NaMN_adenylyltr"/>
    <property type="match status" value="1"/>
</dbReference>
<evidence type="ECO:0000256" key="7">
    <source>
        <dbReference type="ARBA" id="ARBA00022741"/>
    </source>
</evidence>
<dbReference type="SUPFAM" id="SSF52374">
    <property type="entry name" value="Nucleotidylyl transferase"/>
    <property type="match status" value="1"/>
</dbReference>
<keyword evidence="5 11" id="KW-0808">Transferase</keyword>
<evidence type="ECO:0000259" key="12">
    <source>
        <dbReference type="Pfam" id="PF01467"/>
    </source>
</evidence>
<feature type="domain" description="Cytidyltransferase-like" evidence="12">
    <location>
        <begin position="6"/>
        <end position="184"/>
    </location>
</feature>
<dbReference type="Proteomes" id="UP000198629">
    <property type="component" value="Unassembled WGS sequence"/>
</dbReference>
<evidence type="ECO:0000256" key="9">
    <source>
        <dbReference type="ARBA" id="ARBA00023027"/>
    </source>
</evidence>